<accession>A0A146FRR5</accession>
<name>A0A146FRR5_ASPKA</name>
<protein>
    <submittedName>
        <fullName evidence="1">Autophagy protein Apg9</fullName>
    </submittedName>
</protein>
<reference evidence="1 2" key="1">
    <citation type="journal article" date="2016" name="DNA Res.">
        <title>Genome sequence of Aspergillus luchuensis NBRC 4314.</title>
        <authorList>
            <person name="Yamada O."/>
            <person name="Machida M."/>
            <person name="Hosoyama A."/>
            <person name="Goto M."/>
            <person name="Takahashi T."/>
            <person name="Futagami T."/>
            <person name="Yamagata Y."/>
            <person name="Takeuchi M."/>
            <person name="Kobayashi T."/>
            <person name="Koike H."/>
            <person name="Abe K."/>
            <person name="Asai K."/>
            <person name="Arita M."/>
            <person name="Fujita N."/>
            <person name="Fukuda K."/>
            <person name="Higa K."/>
            <person name="Horikawa H."/>
            <person name="Ishikawa T."/>
            <person name="Jinno K."/>
            <person name="Kato Y."/>
            <person name="Kirimura K."/>
            <person name="Mizutani O."/>
            <person name="Nakasone K."/>
            <person name="Sano M."/>
            <person name="Shiraishi Y."/>
            <person name="Tsukahara M."/>
            <person name="Gomi K."/>
        </authorList>
    </citation>
    <scope>NUCLEOTIDE SEQUENCE [LARGE SCALE GENOMIC DNA]</scope>
    <source>
        <strain evidence="1 2">RIB 2604</strain>
    </source>
</reference>
<evidence type="ECO:0000313" key="1">
    <source>
        <dbReference type="EMBL" id="GAT27661.1"/>
    </source>
</evidence>
<evidence type="ECO:0000313" key="2">
    <source>
        <dbReference type="Proteomes" id="UP000075230"/>
    </source>
</evidence>
<sequence>MMRSERPDTYEVNSDGGDVALRVGIVGKTEEQARLSNTRVSDEEQLEEIITQCHHDKGASPEPDEL</sequence>
<organism evidence="1 2">
    <name type="scientific">Aspergillus kawachii</name>
    <name type="common">White koji mold</name>
    <name type="synonym">Aspergillus awamori var. kawachi</name>
    <dbReference type="NCBI Taxonomy" id="1069201"/>
    <lineage>
        <taxon>Eukaryota</taxon>
        <taxon>Fungi</taxon>
        <taxon>Dikarya</taxon>
        <taxon>Ascomycota</taxon>
        <taxon>Pezizomycotina</taxon>
        <taxon>Eurotiomycetes</taxon>
        <taxon>Eurotiomycetidae</taxon>
        <taxon>Eurotiales</taxon>
        <taxon>Aspergillaceae</taxon>
        <taxon>Aspergillus</taxon>
        <taxon>Aspergillus subgen. Circumdati</taxon>
    </lineage>
</organism>
<dbReference type="EMBL" id="BCWF01000023">
    <property type="protein sequence ID" value="GAT27661.1"/>
    <property type="molecule type" value="Genomic_DNA"/>
</dbReference>
<proteinExistence type="predicted"/>
<reference evidence="2" key="2">
    <citation type="submission" date="2016-02" db="EMBL/GenBank/DDBJ databases">
        <title>Genome sequencing of Aspergillus luchuensis NBRC 4314.</title>
        <authorList>
            <person name="Yamada O."/>
        </authorList>
    </citation>
    <scope>NUCLEOTIDE SEQUENCE [LARGE SCALE GENOMIC DNA]</scope>
    <source>
        <strain evidence="2">RIB 2604</strain>
    </source>
</reference>
<gene>
    <name evidence="1" type="ORF">RIB2604_02300170</name>
</gene>
<dbReference type="AlphaFoldDB" id="A0A146FRR5"/>
<dbReference type="Proteomes" id="UP000075230">
    <property type="component" value="Unassembled WGS sequence"/>
</dbReference>
<comment type="caution">
    <text evidence="1">The sequence shown here is derived from an EMBL/GenBank/DDBJ whole genome shotgun (WGS) entry which is preliminary data.</text>
</comment>